<evidence type="ECO:0000313" key="12">
    <source>
        <dbReference type="Proteomes" id="UP001178508"/>
    </source>
</evidence>
<proteinExistence type="predicted"/>
<feature type="transmembrane region" description="Helical" evidence="9">
    <location>
        <begin position="64"/>
        <end position="87"/>
    </location>
</feature>
<evidence type="ECO:0000256" key="6">
    <source>
        <dbReference type="ARBA" id="ARBA00023170"/>
    </source>
</evidence>
<evidence type="ECO:0000256" key="7">
    <source>
        <dbReference type="ARBA" id="ARBA00023180"/>
    </source>
</evidence>
<keyword evidence="8" id="KW-0807">Transducer</keyword>
<evidence type="ECO:0000256" key="3">
    <source>
        <dbReference type="ARBA" id="ARBA00022989"/>
    </source>
</evidence>
<dbReference type="InterPro" id="IPR017452">
    <property type="entry name" value="GPCR_Rhodpsn_7TM"/>
</dbReference>
<evidence type="ECO:0000256" key="4">
    <source>
        <dbReference type="ARBA" id="ARBA00023040"/>
    </source>
</evidence>
<evidence type="ECO:0000313" key="11">
    <source>
        <dbReference type="EMBL" id="CAJ1048241.1"/>
    </source>
</evidence>
<feature type="transmembrane region" description="Helical" evidence="9">
    <location>
        <begin position="167"/>
        <end position="194"/>
    </location>
</feature>
<dbReference type="GO" id="GO:0035025">
    <property type="term" value="P:positive regulation of Rho protein signal transduction"/>
    <property type="evidence" value="ECO:0007669"/>
    <property type="project" value="TreeGrafter"/>
</dbReference>
<dbReference type="GO" id="GO:0004930">
    <property type="term" value="F:G protein-coupled receptor activity"/>
    <property type="evidence" value="ECO:0007669"/>
    <property type="project" value="UniProtKB-KW"/>
</dbReference>
<evidence type="ECO:0000256" key="5">
    <source>
        <dbReference type="ARBA" id="ARBA00023136"/>
    </source>
</evidence>
<gene>
    <name evidence="11" type="ORF">XNOV1_A007667</name>
</gene>
<dbReference type="PANTHER" id="PTHR24232:SF53">
    <property type="entry name" value="G-PROTEIN COUPLED RECEPTORS FAMILY 1 PROFILE DOMAIN-CONTAINING PROTEIN"/>
    <property type="match status" value="1"/>
</dbReference>
<evidence type="ECO:0000256" key="1">
    <source>
        <dbReference type="ARBA" id="ARBA00004141"/>
    </source>
</evidence>
<accession>A0AAV1EI19</accession>
<evidence type="ECO:0000259" key="10">
    <source>
        <dbReference type="PROSITE" id="PS50262"/>
    </source>
</evidence>
<feature type="transmembrane region" description="Helical" evidence="9">
    <location>
        <begin position="252"/>
        <end position="273"/>
    </location>
</feature>
<feature type="transmembrane region" description="Helical" evidence="9">
    <location>
        <begin position="17"/>
        <end position="44"/>
    </location>
</feature>
<dbReference type="Gene3D" id="1.20.1070.10">
    <property type="entry name" value="Rhodopsin 7-helix transmembrane proteins"/>
    <property type="match status" value="1"/>
</dbReference>
<comment type="caution">
    <text evidence="11">The sequence shown here is derived from an EMBL/GenBank/DDBJ whole genome shotgun (WGS) entry which is preliminary data.</text>
</comment>
<keyword evidence="4" id="KW-0297">G-protein coupled receptor</keyword>
<keyword evidence="12" id="KW-1185">Reference proteome</keyword>
<dbReference type="PANTHER" id="PTHR24232">
    <property type="entry name" value="G-PROTEIN COUPLED RECEPTOR"/>
    <property type="match status" value="1"/>
</dbReference>
<dbReference type="CDD" id="cd00637">
    <property type="entry name" value="7tm_classA_rhodopsin-like"/>
    <property type="match status" value="1"/>
</dbReference>
<keyword evidence="7" id="KW-0325">Glycoprotein</keyword>
<organism evidence="11 12">
    <name type="scientific">Xyrichtys novacula</name>
    <name type="common">Pearly razorfish</name>
    <name type="synonym">Hemipteronotus novacula</name>
    <dbReference type="NCBI Taxonomy" id="13765"/>
    <lineage>
        <taxon>Eukaryota</taxon>
        <taxon>Metazoa</taxon>
        <taxon>Chordata</taxon>
        <taxon>Craniata</taxon>
        <taxon>Vertebrata</taxon>
        <taxon>Euteleostomi</taxon>
        <taxon>Actinopterygii</taxon>
        <taxon>Neopterygii</taxon>
        <taxon>Teleostei</taxon>
        <taxon>Neoteleostei</taxon>
        <taxon>Acanthomorphata</taxon>
        <taxon>Eupercaria</taxon>
        <taxon>Labriformes</taxon>
        <taxon>Labridae</taxon>
        <taxon>Xyrichtys</taxon>
    </lineage>
</organism>
<comment type="subcellular location">
    <subcellularLocation>
        <location evidence="1">Membrane</location>
        <topology evidence="1">Multi-pass membrane protein</topology>
    </subcellularLocation>
</comment>
<protein>
    <submittedName>
        <fullName evidence="11">Uncharacterized protein LOC122870239 isoform X1</fullName>
    </submittedName>
</protein>
<name>A0AAV1EI19_XYRNO</name>
<dbReference type="AlphaFoldDB" id="A0AAV1EI19"/>
<dbReference type="SUPFAM" id="SSF81321">
    <property type="entry name" value="Family A G protein-coupled receptor-like"/>
    <property type="match status" value="1"/>
</dbReference>
<evidence type="ECO:0000256" key="9">
    <source>
        <dbReference type="SAM" id="Phobius"/>
    </source>
</evidence>
<feature type="domain" description="G-protein coupled receptors family 1 profile" evidence="10">
    <location>
        <begin position="110"/>
        <end position="272"/>
    </location>
</feature>
<dbReference type="EMBL" id="CAUIWU010000006">
    <property type="protein sequence ID" value="CAJ1048241.1"/>
    <property type="molecule type" value="Genomic_DNA"/>
</dbReference>
<keyword evidence="5 9" id="KW-0472">Membrane</keyword>
<sequence>MQHNSSLDSTANDCGAIVYNVLGISIQLTRIVVLIPVYTLVFYLGVQQWRQQRSFSAASHSDIFTYNVAALQLIWVWASVIWVWATFTGIPQMAALFFFLFFIVWLGENFFHVLTCLERYLAVVHPITYMRLRNARGVRIRNISIVCVWVLTFLLSGLAYVDLHPQFPTMFLTTIGVCLAAVTFCSFSVLYVLIRPGPGEGGRNGGRVDRSKLRAFITITVILVVLWLWLGGILVSYSLYGSNLVSMDVKCFLLTSVYVFNIPSSMVSPLLYLHRAGKLSCSWYSKG</sequence>
<evidence type="ECO:0000256" key="8">
    <source>
        <dbReference type="ARBA" id="ARBA00023224"/>
    </source>
</evidence>
<dbReference type="Proteomes" id="UP001178508">
    <property type="component" value="Unassembled WGS sequence"/>
</dbReference>
<dbReference type="GO" id="GO:0007200">
    <property type="term" value="P:phospholipase C-activating G protein-coupled receptor signaling pathway"/>
    <property type="evidence" value="ECO:0007669"/>
    <property type="project" value="TreeGrafter"/>
</dbReference>
<reference evidence="11" key="1">
    <citation type="submission" date="2023-08" db="EMBL/GenBank/DDBJ databases">
        <authorList>
            <person name="Alioto T."/>
            <person name="Alioto T."/>
            <person name="Gomez Garrido J."/>
        </authorList>
    </citation>
    <scope>NUCLEOTIDE SEQUENCE</scope>
</reference>
<dbReference type="PROSITE" id="PS50262">
    <property type="entry name" value="G_PROTEIN_RECEP_F1_2"/>
    <property type="match status" value="1"/>
</dbReference>
<keyword evidence="2 9" id="KW-0812">Transmembrane</keyword>
<evidence type="ECO:0000256" key="2">
    <source>
        <dbReference type="ARBA" id="ARBA00022692"/>
    </source>
</evidence>
<keyword evidence="3 9" id="KW-1133">Transmembrane helix</keyword>
<dbReference type="GO" id="GO:0005886">
    <property type="term" value="C:plasma membrane"/>
    <property type="evidence" value="ECO:0007669"/>
    <property type="project" value="TreeGrafter"/>
</dbReference>
<keyword evidence="6" id="KW-0675">Receptor</keyword>
<feature type="transmembrane region" description="Helical" evidence="9">
    <location>
        <begin position="93"/>
        <end position="117"/>
    </location>
</feature>
<feature type="transmembrane region" description="Helical" evidence="9">
    <location>
        <begin position="138"/>
        <end position="161"/>
    </location>
</feature>
<feature type="transmembrane region" description="Helical" evidence="9">
    <location>
        <begin position="215"/>
        <end position="240"/>
    </location>
</feature>